<keyword evidence="2" id="KW-1185">Reference proteome</keyword>
<gene>
    <name evidence="1" type="ORF">LJ757_11740</name>
</gene>
<accession>A0A9X1MH34</accession>
<evidence type="ECO:0000313" key="2">
    <source>
        <dbReference type="Proteomes" id="UP001139158"/>
    </source>
</evidence>
<dbReference type="Proteomes" id="UP001139158">
    <property type="component" value="Unassembled WGS sequence"/>
</dbReference>
<name>A0A9X1MH34_9MICC</name>
<organism evidence="1 2">
    <name type="scientific">Arthrobacter caoxuetaonis</name>
    <dbReference type="NCBI Taxonomy" id="2886935"/>
    <lineage>
        <taxon>Bacteria</taxon>
        <taxon>Bacillati</taxon>
        <taxon>Actinomycetota</taxon>
        <taxon>Actinomycetes</taxon>
        <taxon>Micrococcales</taxon>
        <taxon>Micrococcaceae</taxon>
        <taxon>Arthrobacter</taxon>
    </lineage>
</organism>
<comment type="caution">
    <text evidence="1">The sequence shown here is derived from an EMBL/GenBank/DDBJ whole genome shotgun (WGS) entry which is preliminary data.</text>
</comment>
<protein>
    <recommendedName>
        <fullName evidence="3">Antitoxin Xre/MbcA/ParS-like toxin-binding domain-containing protein</fullName>
    </recommendedName>
</protein>
<evidence type="ECO:0008006" key="3">
    <source>
        <dbReference type="Google" id="ProtNLM"/>
    </source>
</evidence>
<dbReference type="RefSeq" id="WP_227896338.1">
    <property type="nucleotide sequence ID" value="NZ_CP099466.1"/>
</dbReference>
<evidence type="ECO:0000313" key="1">
    <source>
        <dbReference type="EMBL" id="MCC3298474.1"/>
    </source>
</evidence>
<reference evidence="1" key="1">
    <citation type="submission" date="2021-10" db="EMBL/GenBank/DDBJ databases">
        <title>Novel species in genus Arthrobacter.</title>
        <authorList>
            <person name="Liu Y."/>
        </authorList>
    </citation>
    <scope>NUCLEOTIDE SEQUENCE</scope>
    <source>
        <strain evidence="1">Zg-Y453</strain>
    </source>
</reference>
<dbReference type="AlphaFoldDB" id="A0A9X1MH34"/>
<sequence length="197" mass="21872">MSVSHEQETETVPVRVRGHLEPEVAAVLADSVIPADELNHVVMQWVARRNLAPAMETAQTQVSPQLARSLQARENWLRDIETEFGTYSRQEVAQLRGAKGTNRSMAGDLKNNGQIITYRRGNSDRIPAFQFTETGGQIRSVMPALIRLARKNGWEDVDLLAWLTNPNTYFPGGTRPVDHLNDVELVLAAAADAFEAP</sequence>
<dbReference type="EMBL" id="JAJFZV010000011">
    <property type="protein sequence ID" value="MCC3298474.1"/>
    <property type="molecule type" value="Genomic_DNA"/>
</dbReference>
<proteinExistence type="predicted"/>